<sequence length="255" mass="27599">MDSIDDLAPQLANNRAYWLGWGSTDSVDADLPTYRSDLPHPLLNGVLRLRRQRLDDAVAEARRRLYRTPWLWWVGPDSDPAVADGLLARGASEVQSMPVMAVRVDQVAEVPAPADLVIDQVEGAGGTAAFVEAYAPSMGVPDAAVPAAVEREINRTTQNDELIRFTGRLHGRVVGTAATSISNGVAGIYVVSTDSGYRRRGIGTALTLAALKAGRERGLRVATLQSSADGEPVYRRMGFHTVTHYRLFQLPRAPA</sequence>
<dbReference type="RefSeq" id="WP_163738175.1">
    <property type="nucleotide sequence ID" value="NZ_JAAGOA010000008.1"/>
</dbReference>
<feature type="domain" description="N-acetyltransferase" evidence="1">
    <location>
        <begin position="116"/>
        <end position="255"/>
    </location>
</feature>
<dbReference type="PANTHER" id="PTHR37817">
    <property type="entry name" value="N-ACETYLTRANSFERASE EIS"/>
    <property type="match status" value="1"/>
</dbReference>
<dbReference type="Proteomes" id="UP000475214">
    <property type="component" value="Unassembled WGS sequence"/>
</dbReference>
<accession>A0A6L9S7Z7</accession>
<dbReference type="GO" id="GO:0034069">
    <property type="term" value="F:aminoglycoside N-acetyltransferase activity"/>
    <property type="evidence" value="ECO:0007669"/>
    <property type="project" value="TreeGrafter"/>
</dbReference>
<dbReference type="InterPro" id="IPR016181">
    <property type="entry name" value="Acyl_CoA_acyltransferase"/>
</dbReference>
<dbReference type="Gene3D" id="3.40.630.30">
    <property type="match status" value="1"/>
</dbReference>
<name>A0A6L9S7Z7_9ACTN</name>
<reference evidence="2 3" key="1">
    <citation type="submission" date="2020-02" db="EMBL/GenBank/DDBJ databases">
        <authorList>
            <person name="Li X.-J."/>
            <person name="Han X.-M."/>
        </authorList>
    </citation>
    <scope>NUCLEOTIDE SEQUENCE [LARGE SCALE GENOMIC DNA]</scope>
    <source>
        <strain evidence="2 3">CCTCC AB 2017055</strain>
    </source>
</reference>
<comment type="caution">
    <text evidence="2">The sequence shown here is derived from an EMBL/GenBank/DDBJ whole genome shotgun (WGS) entry which is preliminary data.</text>
</comment>
<dbReference type="InterPro" id="IPR051554">
    <property type="entry name" value="Acetyltransferase_Eis"/>
</dbReference>
<dbReference type="AlphaFoldDB" id="A0A6L9S7Z7"/>
<dbReference type="GO" id="GO:0030649">
    <property type="term" value="P:aminoglycoside antibiotic catabolic process"/>
    <property type="evidence" value="ECO:0007669"/>
    <property type="project" value="TreeGrafter"/>
</dbReference>
<dbReference type="PANTHER" id="PTHR37817:SF1">
    <property type="entry name" value="N-ACETYLTRANSFERASE EIS"/>
    <property type="match status" value="1"/>
</dbReference>
<evidence type="ECO:0000259" key="1">
    <source>
        <dbReference type="PROSITE" id="PS51186"/>
    </source>
</evidence>
<dbReference type="CDD" id="cd04301">
    <property type="entry name" value="NAT_SF"/>
    <property type="match status" value="1"/>
</dbReference>
<dbReference type="Pfam" id="PF00583">
    <property type="entry name" value="Acetyltransf_1"/>
    <property type="match status" value="1"/>
</dbReference>
<proteinExistence type="predicted"/>
<dbReference type="EMBL" id="JAAGOA010000008">
    <property type="protein sequence ID" value="NEE01123.1"/>
    <property type="molecule type" value="Genomic_DNA"/>
</dbReference>
<dbReference type="SUPFAM" id="SSF55729">
    <property type="entry name" value="Acyl-CoA N-acyltransferases (Nat)"/>
    <property type="match status" value="1"/>
</dbReference>
<dbReference type="InterPro" id="IPR000182">
    <property type="entry name" value="GNAT_dom"/>
</dbReference>
<evidence type="ECO:0000313" key="3">
    <source>
        <dbReference type="Proteomes" id="UP000475214"/>
    </source>
</evidence>
<keyword evidence="3" id="KW-1185">Reference proteome</keyword>
<organism evidence="2 3">
    <name type="scientific">Phytoactinopolyspora halotolerans</name>
    <dbReference type="NCBI Taxonomy" id="1981512"/>
    <lineage>
        <taxon>Bacteria</taxon>
        <taxon>Bacillati</taxon>
        <taxon>Actinomycetota</taxon>
        <taxon>Actinomycetes</taxon>
        <taxon>Jiangellales</taxon>
        <taxon>Jiangellaceae</taxon>
        <taxon>Phytoactinopolyspora</taxon>
    </lineage>
</organism>
<evidence type="ECO:0000313" key="2">
    <source>
        <dbReference type="EMBL" id="NEE01123.1"/>
    </source>
</evidence>
<gene>
    <name evidence="2" type="ORF">G1H10_13185</name>
</gene>
<dbReference type="PROSITE" id="PS51186">
    <property type="entry name" value="GNAT"/>
    <property type="match status" value="1"/>
</dbReference>
<protein>
    <submittedName>
        <fullName evidence="2">GNAT family N-acetyltransferase</fullName>
    </submittedName>
</protein>
<keyword evidence="2" id="KW-0808">Transferase</keyword>